<dbReference type="PANTHER" id="PTHR44170">
    <property type="entry name" value="PROTEIN SIDEKICK"/>
    <property type="match status" value="1"/>
</dbReference>
<dbReference type="EnsemblMetazoa" id="MESCA000092-RA">
    <property type="protein sequence ID" value="MESCA000092-PA"/>
    <property type="gene ID" value="MESCA000092"/>
</dbReference>
<dbReference type="SMART" id="SM00409">
    <property type="entry name" value="IG"/>
    <property type="match status" value="2"/>
</dbReference>
<dbReference type="SUPFAM" id="SSF48726">
    <property type="entry name" value="Immunoglobulin"/>
    <property type="match status" value="2"/>
</dbReference>
<reference evidence="5" key="1">
    <citation type="submission" date="2013-02" db="EMBL/GenBank/DDBJ databases">
        <authorList>
            <person name="Hughes D."/>
        </authorList>
    </citation>
    <scope>NUCLEOTIDE SEQUENCE</scope>
    <source>
        <strain>Durham</strain>
        <strain evidence="5">NC isolate 2 -- Noor lab</strain>
    </source>
</reference>
<dbReference type="Proteomes" id="UP000015102">
    <property type="component" value="Unassembled WGS sequence"/>
</dbReference>
<dbReference type="HOGENOM" id="CLU_1334822_0_0_1"/>
<name>T1GA47_MEGSC</name>
<dbReference type="AlphaFoldDB" id="T1GA47"/>
<keyword evidence="5" id="KW-1185">Reference proteome</keyword>
<sequence length="206" mass="23291">GFIFGDLNFNNDLEYNKKFESKPTTVKTFENDTVLLPCYPKNSPVRYVRWHRDDKLLADSRHPGNPPPERVYLWPNGSLQVSHVKTEDTGEYYCEMMTTANNHAVQTHAIEVQYAPSIVMSRSGVQEVPIRAVFELVCEAKGVPHPVISWRKNGMELENEKVGNRRVLTIEIKSREDSGTIECIATNGVGTPAVDTLHVNVLCKFC</sequence>
<evidence type="ECO:0000256" key="2">
    <source>
        <dbReference type="ARBA" id="ARBA00023157"/>
    </source>
</evidence>
<evidence type="ECO:0000313" key="5">
    <source>
        <dbReference type="Proteomes" id="UP000015102"/>
    </source>
</evidence>
<dbReference type="OMA" id="VHPMVSI"/>
<dbReference type="GO" id="GO:0098609">
    <property type="term" value="P:cell-cell adhesion"/>
    <property type="evidence" value="ECO:0007669"/>
    <property type="project" value="TreeGrafter"/>
</dbReference>
<dbReference type="InterPro" id="IPR007110">
    <property type="entry name" value="Ig-like_dom"/>
</dbReference>
<dbReference type="EMBL" id="CAQQ02199899">
    <property type="status" value="NOT_ANNOTATED_CDS"/>
    <property type="molecule type" value="Genomic_DNA"/>
</dbReference>
<dbReference type="PROSITE" id="PS50835">
    <property type="entry name" value="IG_LIKE"/>
    <property type="match status" value="2"/>
</dbReference>
<dbReference type="PANTHER" id="PTHR44170:SF6">
    <property type="entry name" value="CONTACTIN"/>
    <property type="match status" value="1"/>
</dbReference>
<keyword evidence="2" id="KW-1015">Disulfide bond</keyword>
<dbReference type="Gene3D" id="2.60.40.10">
    <property type="entry name" value="Immunoglobulins"/>
    <property type="match status" value="2"/>
</dbReference>
<proteinExistence type="predicted"/>
<evidence type="ECO:0000313" key="4">
    <source>
        <dbReference type="EnsemblMetazoa" id="MESCA000092-PA"/>
    </source>
</evidence>
<dbReference type="InterPro" id="IPR013783">
    <property type="entry name" value="Ig-like_fold"/>
</dbReference>
<dbReference type="InterPro" id="IPR003599">
    <property type="entry name" value="Ig_sub"/>
</dbReference>
<evidence type="ECO:0000259" key="3">
    <source>
        <dbReference type="PROSITE" id="PS50835"/>
    </source>
</evidence>
<evidence type="ECO:0000256" key="1">
    <source>
        <dbReference type="ARBA" id="ARBA00022737"/>
    </source>
</evidence>
<dbReference type="SMART" id="SM00408">
    <property type="entry name" value="IGc2"/>
    <property type="match status" value="2"/>
</dbReference>
<organism evidence="4 5">
    <name type="scientific">Megaselia scalaris</name>
    <name type="common">Humpbacked fly</name>
    <name type="synonym">Phora scalaris</name>
    <dbReference type="NCBI Taxonomy" id="36166"/>
    <lineage>
        <taxon>Eukaryota</taxon>
        <taxon>Metazoa</taxon>
        <taxon>Ecdysozoa</taxon>
        <taxon>Arthropoda</taxon>
        <taxon>Hexapoda</taxon>
        <taxon>Insecta</taxon>
        <taxon>Pterygota</taxon>
        <taxon>Neoptera</taxon>
        <taxon>Endopterygota</taxon>
        <taxon>Diptera</taxon>
        <taxon>Brachycera</taxon>
        <taxon>Muscomorpha</taxon>
        <taxon>Platypezoidea</taxon>
        <taxon>Phoridae</taxon>
        <taxon>Megaseliini</taxon>
        <taxon>Megaselia</taxon>
    </lineage>
</organism>
<protein>
    <recommendedName>
        <fullName evidence="3">Ig-like domain-containing protein</fullName>
    </recommendedName>
</protein>
<accession>T1GA47</accession>
<reference evidence="4" key="2">
    <citation type="submission" date="2015-06" db="UniProtKB">
        <authorList>
            <consortium name="EnsemblMetazoa"/>
        </authorList>
    </citation>
    <scope>IDENTIFICATION</scope>
</reference>
<keyword evidence="1" id="KW-0677">Repeat</keyword>
<dbReference type="GO" id="GO:0016020">
    <property type="term" value="C:membrane"/>
    <property type="evidence" value="ECO:0007669"/>
    <property type="project" value="UniProtKB-SubCell"/>
</dbReference>
<dbReference type="InterPro" id="IPR003598">
    <property type="entry name" value="Ig_sub2"/>
</dbReference>
<dbReference type="STRING" id="36166.T1GA47"/>
<dbReference type="EMBL" id="CAQQ02199898">
    <property type="status" value="NOT_ANNOTATED_CDS"/>
    <property type="molecule type" value="Genomic_DNA"/>
</dbReference>
<feature type="domain" description="Ig-like" evidence="3">
    <location>
        <begin position="17"/>
        <end position="111"/>
    </location>
</feature>
<dbReference type="InterPro" id="IPR036179">
    <property type="entry name" value="Ig-like_dom_sf"/>
</dbReference>
<feature type="domain" description="Ig-like" evidence="3">
    <location>
        <begin position="116"/>
        <end position="200"/>
    </location>
</feature>
<dbReference type="Pfam" id="PF13927">
    <property type="entry name" value="Ig_3"/>
    <property type="match status" value="2"/>
</dbReference>